<feature type="domain" description="Guanylate cyclase" evidence="19">
    <location>
        <begin position="393"/>
        <end position="536"/>
    </location>
</feature>
<evidence type="ECO:0000259" key="19">
    <source>
        <dbReference type="PROSITE" id="PS50125"/>
    </source>
</evidence>
<dbReference type="Gene3D" id="3.30.70.1230">
    <property type="entry name" value="Nucleotide cyclase"/>
    <property type="match status" value="1"/>
</dbReference>
<dbReference type="Proteomes" id="UP001519460">
    <property type="component" value="Unassembled WGS sequence"/>
</dbReference>
<feature type="region of interest" description="Disordered" evidence="17">
    <location>
        <begin position="1187"/>
        <end position="1299"/>
    </location>
</feature>
<comment type="cofactor">
    <cofactor evidence="2">
        <name>Mg(2+)</name>
        <dbReference type="ChEBI" id="CHEBI:18420"/>
    </cofactor>
</comment>
<keyword evidence="15 16" id="KW-0456">Lyase</keyword>
<evidence type="ECO:0000256" key="15">
    <source>
        <dbReference type="ARBA" id="ARBA00023239"/>
    </source>
</evidence>
<evidence type="ECO:0000256" key="5">
    <source>
        <dbReference type="ARBA" id="ARBA00022692"/>
    </source>
</evidence>
<keyword evidence="6" id="KW-0479">Metal-binding</keyword>
<evidence type="ECO:0000256" key="12">
    <source>
        <dbReference type="ARBA" id="ARBA00022998"/>
    </source>
</evidence>
<feature type="compositionally biased region" description="Polar residues" evidence="17">
    <location>
        <begin position="1206"/>
        <end position="1215"/>
    </location>
</feature>
<feature type="transmembrane region" description="Helical" evidence="18">
    <location>
        <begin position="198"/>
        <end position="227"/>
    </location>
</feature>
<evidence type="ECO:0000256" key="14">
    <source>
        <dbReference type="ARBA" id="ARBA00023180"/>
    </source>
</evidence>
<dbReference type="GO" id="GO:0005524">
    <property type="term" value="F:ATP binding"/>
    <property type="evidence" value="ECO:0007669"/>
    <property type="project" value="UniProtKB-KW"/>
</dbReference>
<protein>
    <recommendedName>
        <fullName evidence="4">adenylate cyclase</fullName>
        <ecNumber evidence="4">4.6.1.1</ecNumber>
    </recommendedName>
</protein>
<keyword evidence="10" id="KW-0460">Magnesium</keyword>
<feature type="region of interest" description="Disordered" evidence="17">
    <location>
        <begin position="834"/>
        <end position="862"/>
    </location>
</feature>
<comment type="subcellular location">
    <subcellularLocation>
        <location evidence="3">Membrane</location>
        <topology evidence="3">Multi-pass membrane protein</topology>
    </subcellularLocation>
</comment>
<dbReference type="InterPro" id="IPR009398">
    <property type="entry name" value="Adcy_conserved_dom"/>
</dbReference>
<dbReference type="PANTHER" id="PTHR45627:SF26">
    <property type="entry name" value="ADENYLATE CYCLASE TYPE 1"/>
    <property type="match status" value="1"/>
</dbReference>
<feature type="region of interest" description="Disordered" evidence="17">
    <location>
        <begin position="1383"/>
        <end position="1402"/>
    </location>
</feature>
<comment type="similarity">
    <text evidence="16">Belongs to the adenylyl cyclase class-4/guanylyl cyclase family.</text>
</comment>
<feature type="region of interest" description="Disordered" evidence="17">
    <location>
        <begin position="598"/>
        <end position="709"/>
    </location>
</feature>
<feature type="transmembrane region" description="Helical" evidence="18">
    <location>
        <begin position="129"/>
        <end position="152"/>
    </location>
</feature>
<evidence type="ECO:0000256" key="9">
    <source>
        <dbReference type="ARBA" id="ARBA00022840"/>
    </source>
</evidence>
<organism evidence="20 21">
    <name type="scientific">Batillaria attramentaria</name>
    <dbReference type="NCBI Taxonomy" id="370345"/>
    <lineage>
        <taxon>Eukaryota</taxon>
        <taxon>Metazoa</taxon>
        <taxon>Spiralia</taxon>
        <taxon>Lophotrochozoa</taxon>
        <taxon>Mollusca</taxon>
        <taxon>Gastropoda</taxon>
        <taxon>Caenogastropoda</taxon>
        <taxon>Sorbeoconcha</taxon>
        <taxon>Cerithioidea</taxon>
        <taxon>Batillariidae</taxon>
        <taxon>Batillaria</taxon>
    </lineage>
</organism>
<evidence type="ECO:0000256" key="7">
    <source>
        <dbReference type="ARBA" id="ARBA00022737"/>
    </source>
</evidence>
<feature type="non-terminal residue" evidence="20">
    <location>
        <position position="1"/>
    </location>
</feature>
<keyword evidence="7" id="KW-0677">Repeat</keyword>
<feature type="compositionally biased region" description="Low complexity" evidence="17">
    <location>
        <begin position="1017"/>
        <end position="1029"/>
    </location>
</feature>
<dbReference type="Pfam" id="PF06327">
    <property type="entry name" value="Adcy_cons_dom"/>
    <property type="match status" value="1"/>
</dbReference>
<keyword evidence="11 18" id="KW-1133">Transmembrane helix</keyword>
<sequence length="1459" mass="159152">QHTTLINRDWAGLRPKKLSFKGVSSCVIRLMQSVKFNAEIPFSDVLTPSHEDRGSNRWSLMASVTDKLRKPFKERGSNSSQPTDRVNKYLAQALVARSIEREKSNHVNFVTLRFKGPNKEKEYQEAADFAFSSSLICSLLMLMCMAGLQAVILPRTLLLLMLFLAGFTWISVVLILILSVKLKCTAFDIRKSGGLRMFVIITTVVLIYIMAQVNVLCCSGGKVFGFLADVTTSSFNLDHHLTCDLPPYVYVSGLLCSVCVSIFLKLSALVKLIVMTVMSATFILMMEFTHKELFVDFDEKTRPMVPTHVVGIVVLIIFTVGLYVQGRQQEWTNRLDFLWKIQATEEKSEMVELQNSNRRILCNLLPTHVAAHFIDHQHSSHMELYSQQYSKAAVFFASIPNFSDFYMELDANNQGVECLRVLNEIIADFDELLDEPRFQAVDKIKTIGSTYMGAVGLMPHLLIEDGDASVTEFLTVLVEFVFAMKDRLNNINENSYNNFAIKVGINVGPVVAGVIGARKPQYDIWGNTVNVASRMESTGKPNHIQVTEEVYSALKDVYDFRCRGRVSVKGKGEMITYFLLSRKPLELGPLGCGNGAYFSDRRSPMTPESPSLVRPSSRQSWDSVHLQRQGSGTNLRQGSLSSQGKGQVSGLERPPSLDSGRGNLGATPTGSLNKKRQSSLDSPRTTSRKLSNSSATNSLSNENNAEPPELPAIHFMNIKISGTGTPPGRVRQNMVQNALFDSLKENNHHPSSSSPPLLLPLGGSPSPTGSIGAGAGHCYSYPQSPASAVPPSRVPESGSAPVMAFHTGRHVSSPTTSTKSSLASIQPLRRVHSDLTAKPPTPPSSFSSPSSLGQSHSQNGSGLYQQVRPTALVLAGVTPSPRQPVLRPPQEDAIPEDPVLAHNQDNAIPVKELPSKEIVPARENFLKDMSMSNVIREIGQVVNSMDNNGNGNGDNCEEKFVTGVYREPIDRSHSATPSQKSSASSARSGNVACSGSAKKSPSPTKTPARPLSEIRRSSSGSKESNSSGSTLTPTTSALVVSIDGKMMSILPPGPGELPLPIRRVNAEDYSSASNGVKTDWGKNRLLLSPKSKRQSFPCASSSPYMKRDLTSYSSFTTSDDEKESISSKPMSDHSSIVLLQPIQLKPSRNAGVMRQLACDGKSDADLLNYIFGSPFHSLDRVKSRSSDTINSIPRCPPTPKFPVPASDSSSLTQLLQELAGESSAVPQEITPSPRSKRTTAGPDATSSPRGVGSPKACRGSNPRDGPFKQGGALAEAERKRRHRMSAQPMGGPSGVAGNRLSVNPYQVKRRMTHTMPPRHCRSLDYIPSDREDAHSHVSSNASSTCGSPKVYQRHSYLLPLIFGKHQAPPTTVDNVSVSSLASSSEMSRSDPAINAHDSSSAAYESEYDNYRPGMTSDEDFYVQDPVSDVDMLDVEDVTVSDRFSLDMPVPRFQKKITDV</sequence>
<dbReference type="CDD" id="cd07302">
    <property type="entry name" value="CHD"/>
    <property type="match status" value="1"/>
</dbReference>
<feature type="compositionally biased region" description="Polar residues" evidence="17">
    <location>
        <begin position="679"/>
        <end position="689"/>
    </location>
</feature>
<keyword evidence="8" id="KW-0547">Nucleotide-binding</keyword>
<name>A0ABD0LKD0_9CAEN</name>
<feature type="compositionally biased region" description="Low complexity" evidence="17">
    <location>
        <begin position="974"/>
        <end position="992"/>
    </location>
</feature>
<evidence type="ECO:0000256" key="1">
    <source>
        <dbReference type="ARBA" id="ARBA00001593"/>
    </source>
</evidence>
<reference evidence="20 21" key="1">
    <citation type="journal article" date="2023" name="Sci. Data">
        <title>Genome assembly of the Korean intertidal mud-creeper Batillaria attramentaria.</title>
        <authorList>
            <person name="Patra A.K."/>
            <person name="Ho P.T."/>
            <person name="Jun S."/>
            <person name="Lee S.J."/>
            <person name="Kim Y."/>
            <person name="Won Y.J."/>
        </authorList>
    </citation>
    <scope>NUCLEOTIDE SEQUENCE [LARGE SCALE GENOMIC DNA]</scope>
    <source>
        <strain evidence="20">Wonlab-2016</strain>
    </source>
</reference>
<feature type="compositionally biased region" description="Low complexity" evidence="17">
    <location>
        <begin position="750"/>
        <end position="767"/>
    </location>
</feature>
<evidence type="ECO:0000256" key="10">
    <source>
        <dbReference type="ARBA" id="ARBA00022842"/>
    </source>
</evidence>
<dbReference type="PANTHER" id="PTHR45627">
    <property type="entry name" value="ADENYLATE CYCLASE TYPE 1"/>
    <property type="match status" value="1"/>
</dbReference>
<evidence type="ECO:0000313" key="20">
    <source>
        <dbReference type="EMBL" id="KAK7499404.1"/>
    </source>
</evidence>
<keyword evidence="5 18" id="KW-0812">Transmembrane</keyword>
<dbReference type="Pfam" id="PF00211">
    <property type="entry name" value="Guanylate_cyc"/>
    <property type="match status" value="1"/>
</dbReference>
<keyword evidence="13 18" id="KW-0472">Membrane</keyword>
<keyword evidence="12" id="KW-0115">cAMP biosynthesis</keyword>
<feature type="region of interest" description="Disordered" evidence="17">
    <location>
        <begin position="744"/>
        <end position="776"/>
    </location>
</feature>
<feature type="compositionally biased region" description="Polar residues" evidence="17">
    <location>
        <begin position="606"/>
        <end position="646"/>
    </location>
</feature>
<feature type="compositionally biased region" description="Low complexity" evidence="17">
    <location>
        <begin position="690"/>
        <end position="706"/>
    </location>
</feature>
<proteinExistence type="inferred from homology"/>
<accession>A0ABD0LKD0</accession>
<evidence type="ECO:0000256" key="16">
    <source>
        <dbReference type="RuleBase" id="RU000405"/>
    </source>
</evidence>
<dbReference type="EC" id="4.6.1.1" evidence="4"/>
<dbReference type="GO" id="GO:0016020">
    <property type="term" value="C:membrane"/>
    <property type="evidence" value="ECO:0007669"/>
    <property type="project" value="UniProtKB-SubCell"/>
</dbReference>
<dbReference type="SUPFAM" id="SSF55073">
    <property type="entry name" value="Nucleotide cyclase"/>
    <property type="match status" value="1"/>
</dbReference>
<evidence type="ECO:0000256" key="8">
    <source>
        <dbReference type="ARBA" id="ARBA00022741"/>
    </source>
</evidence>
<dbReference type="EMBL" id="JACVVK020000044">
    <property type="protein sequence ID" value="KAK7499404.1"/>
    <property type="molecule type" value="Genomic_DNA"/>
</dbReference>
<evidence type="ECO:0000313" key="21">
    <source>
        <dbReference type="Proteomes" id="UP001519460"/>
    </source>
</evidence>
<keyword evidence="9" id="KW-0067">ATP-binding</keyword>
<evidence type="ECO:0000256" key="18">
    <source>
        <dbReference type="SAM" id="Phobius"/>
    </source>
</evidence>
<feature type="transmembrane region" description="Helical" evidence="18">
    <location>
        <begin position="247"/>
        <end position="264"/>
    </location>
</feature>
<feature type="compositionally biased region" description="Low complexity" evidence="17">
    <location>
        <begin position="844"/>
        <end position="857"/>
    </location>
</feature>
<keyword evidence="21" id="KW-1185">Reference proteome</keyword>
<dbReference type="PROSITE" id="PS50125">
    <property type="entry name" value="GUANYLATE_CYCLASE_2"/>
    <property type="match status" value="1"/>
</dbReference>
<dbReference type="InterPro" id="IPR029787">
    <property type="entry name" value="Nucleotide_cyclase"/>
</dbReference>
<evidence type="ECO:0000256" key="13">
    <source>
        <dbReference type="ARBA" id="ARBA00023136"/>
    </source>
</evidence>
<dbReference type="GO" id="GO:0046872">
    <property type="term" value="F:metal ion binding"/>
    <property type="evidence" value="ECO:0007669"/>
    <property type="project" value="UniProtKB-KW"/>
</dbReference>
<evidence type="ECO:0000256" key="2">
    <source>
        <dbReference type="ARBA" id="ARBA00001946"/>
    </source>
</evidence>
<dbReference type="InterPro" id="IPR018297">
    <property type="entry name" value="A/G_cyclase_CS"/>
</dbReference>
<comment type="caution">
    <text evidence="20">The sequence shown here is derived from an EMBL/GenBank/DDBJ whole genome shotgun (WGS) entry which is preliminary data.</text>
</comment>
<dbReference type="SMART" id="SM00044">
    <property type="entry name" value="CYCc"/>
    <property type="match status" value="1"/>
</dbReference>
<feature type="transmembrane region" description="Helical" evidence="18">
    <location>
        <begin position="306"/>
        <end position="324"/>
    </location>
</feature>
<feature type="region of interest" description="Disordered" evidence="17">
    <location>
        <begin position="969"/>
        <end position="1033"/>
    </location>
</feature>
<gene>
    <name evidence="20" type="ORF">BaRGS_00009379</name>
</gene>
<evidence type="ECO:0000256" key="3">
    <source>
        <dbReference type="ARBA" id="ARBA00004141"/>
    </source>
</evidence>
<dbReference type="GO" id="GO:0004016">
    <property type="term" value="F:adenylate cyclase activity"/>
    <property type="evidence" value="ECO:0007669"/>
    <property type="project" value="UniProtKB-EC"/>
</dbReference>
<evidence type="ECO:0000256" key="6">
    <source>
        <dbReference type="ARBA" id="ARBA00022723"/>
    </source>
</evidence>
<evidence type="ECO:0000256" key="17">
    <source>
        <dbReference type="SAM" id="MobiDB-lite"/>
    </source>
</evidence>
<dbReference type="GO" id="GO:0006171">
    <property type="term" value="P:cAMP biosynthetic process"/>
    <property type="evidence" value="ECO:0007669"/>
    <property type="project" value="UniProtKB-KW"/>
</dbReference>
<evidence type="ECO:0000256" key="4">
    <source>
        <dbReference type="ARBA" id="ARBA00012201"/>
    </source>
</evidence>
<dbReference type="InterPro" id="IPR001054">
    <property type="entry name" value="A/G_cyclase"/>
</dbReference>
<dbReference type="PROSITE" id="PS00452">
    <property type="entry name" value="GUANYLATE_CYCLASE_1"/>
    <property type="match status" value="1"/>
</dbReference>
<feature type="transmembrane region" description="Helical" evidence="18">
    <location>
        <begin position="269"/>
        <end position="286"/>
    </location>
</feature>
<keyword evidence="14" id="KW-0325">Glycoprotein</keyword>
<feature type="transmembrane region" description="Helical" evidence="18">
    <location>
        <begin position="158"/>
        <end position="178"/>
    </location>
</feature>
<evidence type="ECO:0000256" key="11">
    <source>
        <dbReference type="ARBA" id="ARBA00022989"/>
    </source>
</evidence>
<comment type="catalytic activity">
    <reaction evidence="1">
        <text>ATP = 3',5'-cyclic AMP + diphosphate</text>
        <dbReference type="Rhea" id="RHEA:15389"/>
        <dbReference type="ChEBI" id="CHEBI:30616"/>
        <dbReference type="ChEBI" id="CHEBI:33019"/>
        <dbReference type="ChEBI" id="CHEBI:58165"/>
        <dbReference type="EC" id="4.6.1.1"/>
    </reaction>
</comment>
<dbReference type="FunFam" id="3.30.70.1230:FF:000001">
    <property type="entry name" value="Adenylate cyclase"/>
    <property type="match status" value="1"/>
</dbReference>